<accession>A0A1H0BTD6</accession>
<proteinExistence type="predicted"/>
<protein>
    <submittedName>
        <fullName evidence="1">Uncharacterized protein</fullName>
    </submittedName>
</protein>
<name>A0A1H0BTD6_9EURY</name>
<reference evidence="1 2" key="1">
    <citation type="submission" date="2016-10" db="EMBL/GenBank/DDBJ databases">
        <authorList>
            <person name="de Groot N.N."/>
        </authorList>
    </citation>
    <scope>NUCLEOTIDE SEQUENCE [LARGE SCALE GENOMIC DNA]</scope>
    <source>
        <strain evidence="2">EB21,IBRC-M 10013,KCTC 4048</strain>
    </source>
</reference>
<sequence>MQVLAAPLWHLDVWCAGEDTDKFVIIQNENFEFYISEFCMFVLHRVTVPESIATKIN</sequence>
<dbReference type="STRING" id="996166.SAMN05192554_1478"/>
<dbReference type="AlphaFoldDB" id="A0A1H0BTD6"/>
<dbReference type="Proteomes" id="UP000199370">
    <property type="component" value="Unassembled WGS sequence"/>
</dbReference>
<evidence type="ECO:0000313" key="2">
    <source>
        <dbReference type="Proteomes" id="UP000199370"/>
    </source>
</evidence>
<gene>
    <name evidence="1" type="ORF">SAMN05192554_1478</name>
</gene>
<evidence type="ECO:0000313" key="1">
    <source>
        <dbReference type="EMBL" id="SDN48843.1"/>
    </source>
</evidence>
<dbReference type="EMBL" id="FNIA01000047">
    <property type="protein sequence ID" value="SDN48843.1"/>
    <property type="molecule type" value="Genomic_DNA"/>
</dbReference>
<keyword evidence="2" id="KW-1185">Reference proteome</keyword>
<organism evidence="1 2">
    <name type="scientific">Haloarchaeobius iranensis</name>
    <dbReference type="NCBI Taxonomy" id="996166"/>
    <lineage>
        <taxon>Archaea</taxon>
        <taxon>Methanobacteriati</taxon>
        <taxon>Methanobacteriota</taxon>
        <taxon>Stenosarchaea group</taxon>
        <taxon>Halobacteria</taxon>
        <taxon>Halobacteriales</taxon>
        <taxon>Halorubellaceae</taxon>
        <taxon>Haloarchaeobius</taxon>
    </lineage>
</organism>